<dbReference type="AlphaFoldDB" id="A0A1G7LW90"/>
<dbReference type="Proteomes" id="UP000198748">
    <property type="component" value="Unassembled WGS sequence"/>
</dbReference>
<dbReference type="STRING" id="659014.SAMN04487996_11185"/>
<reference evidence="2" key="1">
    <citation type="submission" date="2016-10" db="EMBL/GenBank/DDBJ databases">
        <authorList>
            <person name="Varghese N."/>
            <person name="Submissions S."/>
        </authorList>
    </citation>
    <scope>NUCLEOTIDE SEQUENCE [LARGE SCALE GENOMIC DNA]</scope>
    <source>
        <strain evidence="2">DSM 25329</strain>
    </source>
</reference>
<dbReference type="SUPFAM" id="SSF46785">
    <property type="entry name" value="Winged helix' DNA-binding domain"/>
    <property type="match status" value="1"/>
</dbReference>
<dbReference type="EMBL" id="FNAN01000011">
    <property type="protein sequence ID" value="SDF53239.1"/>
    <property type="molecule type" value="Genomic_DNA"/>
</dbReference>
<dbReference type="OrthoDB" id="960626at2"/>
<evidence type="ECO:0000313" key="2">
    <source>
        <dbReference type="Proteomes" id="UP000198748"/>
    </source>
</evidence>
<name>A0A1G7LW90_9BACT</name>
<dbReference type="InterPro" id="IPR036388">
    <property type="entry name" value="WH-like_DNA-bd_sf"/>
</dbReference>
<gene>
    <name evidence="1" type="ORF">SAMN04487996_11185</name>
</gene>
<sequence>MSLYEQISAYCIRHKIRLAEKRVIVADQLLVTNEFTDGDTLWRDMRSRGIKISPATVYESLNWLVIAGFAERRFAVDSRKNLFGIPELVRNTLDN</sequence>
<evidence type="ECO:0000313" key="1">
    <source>
        <dbReference type="EMBL" id="SDF53239.1"/>
    </source>
</evidence>
<organism evidence="1 2">
    <name type="scientific">Dyadobacter soli</name>
    <dbReference type="NCBI Taxonomy" id="659014"/>
    <lineage>
        <taxon>Bacteria</taxon>
        <taxon>Pseudomonadati</taxon>
        <taxon>Bacteroidota</taxon>
        <taxon>Cytophagia</taxon>
        <taxon>Cytophagales</taxon>
        <taxon>Spirosomataceae</taxon>
        <taxon>Dyadobacter</taxon>
    </lineage>
</organism>
<accession>A0A1G7LW90</accession>
<proteinExistence type="predicted"/>
<keyword evidence="2" id="KW-1185">Reference proteome</keyword>
<dbReference type="RefSeq" id="WP_090153351.1">
    <property type="nucleotide sequence ID" value="NZ_FNAN01000011.1"/>
</dbReference>
<dbReference type="InterPro" id="IPR036390">
    <property type="entry name" value="WH_DNA-bd_sf"/>
</dbReference>
<dbReference type="Gene3D" id="1.10.10.10">
    <property type="entry name" value="Winged helix-like DNA-binding domain superfamily/Winged helix DNA-binding domain"/>
    <property type="match status" value="1"/>
</dbReference>
<protein>
    <submittedName>
        <fullName evidence="1">Ferric uptake regulator family protein</fullName>
    </submittedName>
</protein>